<evidence type="ECO:0000313" key="1">
    <source>
        <dbReference type="EMBL" id="KRM46297.1"/>
    </source>
</evidence>
<proteinExistence type="predicted"/>
<evidence type="ECO:0000313" key="2">
    <source>
        <dbReference type="Proteomes" id="UP000051957"/>
    </source>
</evidence>
<dbReference type="EMBL" id="AZGK01000008">
    <property type="protein sequence ID" value="KRM46297.1"/>
    <property type="molecule type" value="Genomic_DNA"/>
</dbReference>
<accession>A0A0R1Z3N9</accession>
<name>A0A0R1Z3N9_9LACO</name>
<organism evidence="1 2">
    <name type="scientific">Lentilactobacillus parabuchneri DSM 5707 = NBRC 107865</name>
    <dbReference type="NCBI Taxonomy" id="1423784"/>
    <lineage>
        <taxon>Bacteria</taxon>
        <taxon>Bacillati</taxon>
        <taxon>Bacillota</taxon>
        <taxon>Bacilli</taxon>
        <taxon>Lactobacillales</taxon>
        <taxon>Lactobacillaceae</taxon>
        <taxon>Lentilactobacillus</taxon>
    </lineage>
</organism>
<gene>
    <name evidence="1" type="ORF">FC51_GL002339</name>
</gene>
<reference evidence="1 2" key="1">
    <citation type="journal article" date="2015" name="Genome Announc.">
        <title>Expanding the biotechnology potential of lactobacilli through comparative genomics of 213 strains and associated genera.</title>
        <authorList>
            <person name="Sun Z."/>
            <person name="Harris H.M."/>
            <person name="McCann A."/>
            <person name="Guo C."/>
            <person name="Argimon S."/>
            <person name="Zhang W."/>
            <person name="Yang X."/>
            <person name="Jeffery I.B."/>
            <person name="Cooney J.C."/>
            <person name="Kagawa T.F."/>
            <person name="Liu W."/>
            <person name="Song Y."/>
            <person name="Salvetti E."/>
            <person name="Wrobel A."/>
            <person name="Rasinkangas P."/>
            <person name="Parkhill J."/>
            <person name="Rea M.C."/>
            <person name="O'Sullivan O."/>
            <person name="Ritari J."/>
            <person name="Douillard F.P."/>
            <person name="Paul Ross R."/>
            <person name="Yang R."/>
            <person name="Briner A.E."/>
            <person name="Felis G.E."/>
            <person name="de Vos W.M."/>
            <person name="Barrangou R."/>
            <person name="Klaenhammer T.R."/>
            <person name="Caufield P.W."/>
            <person name="Cui Y."/>
            <person name="Zhang H."/>
            <person name="O'Toole P.W."/>
        </authorList>
    </citation>
    <scope>NUCLEOTIDE SEQUENCE [LARGE SCALE GENOMIC DNA]</scope>
    <source>
        <strain evidence="1 2">DSM 5707</strain>
    </source>
</reference>
<sequence length="53" mass="6315">MIGNWKQIHTRGELILLKFKESTNHIFKQFSTYKATADRGSCWSFDIFLVLFF</sequence>
<protein>
    <submittedName>
        <fullName evidence="1">Uncharacterized protein</fullName>
    </submittedName>
</protein>
<dbReference type="Proteomes" id="UP000051957">
    <property type="component" value="Unassembled WGS sequence"/>
</dbReference>
<dbReference type="AlphaFoldDB" id="A0A0R1Z3N9"/>
<comment type="caution">
    <text evidence="1">The sequence shown here is derived from an EMBL/GenBank/DDBJ whole genome shotgun (WGS) entry which is preliminary data.</text>
</comment>
<dbReference type="PATRIC" id="fig|1423784.4.peg.2383"/>